<dbReference type="Proteomes" id="UP000610303">
    <property type="component" value="Unassembled WGS sequence"/>
</dbReference>
<evidence type="ECO:0000313" key="4">
    <source>
        <dbReference type="EMBL" id="GGR14669.1"/>
    </source>
</evidence>
<dbReference type="AlphaFoldDB" id="A0A918CA45"/>
<dbReference type="EMBL" id="BMRJ01000001">
    <property type="protein sequence ID" value="GGR14669.1"/>
    <property type="molecule type" value="Genomic_DNA"/>
</dbReference>
<dbReference type="GO" id="GO:0004342">
    <property type="term" value="F:glucosamine-6-phosphate deaminase activity"/>
    <property type="evidence" value="ECO:0007669"/>
    <property type="project" value="InterPro"/>
</dbReference>
<dbReference type="Pfam" id="PF01182">
    <property type="entry name" value="Glucosamine_iso"/>
    <property type="match status" value="1"/>
</dbReference>
<gene>
    <name evidence="4" type="primary">nagB</name>
    <name evidence="4" type="ORF">GCM10010196_04130</name>
</gene>
<dbReference type="GO" id="GO:0006043">
    <property type="term" value="P:glucosamine catabolic process"/>
    <property type="evidence" value="ECO:0007669"/>
    <property type="project" value="TreeGrafter"/>
</dbReference>
<keyword evidence="1" id="KW-0378">Hydrolase</keyword>
<dbReference type="InterPro" id="IPR006148">
    <property type="entry name" value="Glc/Gal-6P_isomerase"/>
</dbReference>
<dbReference type="SUPFAM" id="SSF100950">
    <property type="entry name" value="NagB/RpiA/CoA transferase-like"/>
    <property type="match status" value="1"/>
</dbReference>
<dbReference type="PANTHER" id="PTHR11280">
    <property type="entry name" value="GLUCOSAMINE-6-PHOSPHATE ISOMERASE"/>
    <property type="match status" value="1"/>
</dbReference>
<dbReference type="RefSeq" id="WP_189083648.1">
    <property type="nucleotide sequence ID" value="NZ_BMRJ01000001.1"/>
</dbReference>
<evidence type="ECO:0000256" key="1">
    <source>
        <dbReference type="ARBA" id="ARBA00022801"/>
    </source>
</evidence>
<organism evidence="4 5">
    <name type="scientific">Agromyces mediolanus</name>
    <name type="common">Corynebacterium mediolanum</name>
    <dbReference type="NCBI Taxonomy" id="41986"/>
    <lineage>
        <taxon>Bacteria</taxon>
        <taxon>Bacillati</taxon>
        <taxon>Actinomycetota</taxon>
        <taxon>Actinomycetes</taxon>
        <taxon>Micrococcales</taxon>
        <taxon>Microbacteriaceae</taxon>
        <taxon>Agromyces</taxon>
    </lineage>
</organism>
<dbReference type="PANTHER" id="PTHR11280:SF5">
    <property type="entry name" value="GLUCOSAMINE-6-PHOSPHATE ISOMERASE"/>
    <property type="match status" value="1"/>
</dbReference>
<proteinExistence type="predicted"/>
<name>A0A918CA45_AGRME</name>
<dbReference type="GO" id="GO:0019262">
    <property type="term" value="P:N-acetylneuraminate catabolic process"/>
    <property type="evidence" value="ECO:0007669"/>
    <property type="project" value="TreeGrafter"/>
</dbReference>
<evidence type="ECO:0000259" key="3">
    <source>
        <dbReference type="Pfam" id="PF01182"/>
    </source>
</evidence>
<keyword evidence="2" id="KW-0119">Carbohydrate metabolism</keyword>
<sequence length="265" mass="28230">MSTVPVTRVLADAEAVAEFVAERIADGIERAREAGADYVLGCPSGRTPLPTYRALARLVRERGLAISHVRIALMDDYVVETESGFRNVDLEAHNSCRRFVRDEVVGPLNAAAADEGMPEDRLLQPDPANPEAYDELLREAGGIDCFLLASGAGDGHVAFNPPGSARDSGSRIVRLAEQTRIDNLGTFPEFGSLDAVPSHGLTVGIGTIAELSRSAVMIITTAEKREAFERISTAAAYDPEWPATVVAECADALVVADRAAAGVRE</sequence>
<dbReference type="GO" id="GO:0006046">
    <property type="term" value="P:N-acetylglucosamine catabolic process"/>
    <property type="evidence" value="ECO:0007669"/>
    <property type="project" value="TreeGrafter"/>
</dbReference>
<feature type="domain" description="Glucosamine/galactosamine-6-phosphate isomerase" evidence="3">
    <location>
        <begin position="12"/>
        <end position="251"/>
    </location>
</feature>
<accession>A0A918CA45</accession>
<reference evidence="4" key="1">
    <citation type="journal article" date="2014" name="Int. J. Syst. Evol. Microbiol.">
        <title>Complete genome sequence of Corynebacterium casei LMG S-19264T (=DSM 44701T), isolated from a smear-ripened cheese.</title>
        <authorList>
            <consortium name="US DOE Joint Genome Institute (JGI-PGF)"/>
            <person name="Walter F."/>
            <person name="Albersmeier A."/>
            <person name="Kalinowski J."/>
            <person name="Ruckert C."/>
        </authorList>
    </citation>
    <scope>NUCLEOTIDE SEQUENCE</scope>
    <source>
        <strain evidence="4">JCM 3346</strain>
    </source>
</reference>
<dbReference type="GO" id="GO:0005737">
    <property type="term" value="C:cytoplasm"/>
    <property type="evidence" value="ECO:0007669"/>
    <property type="project" value="TreeGrafter"/>
</dbReference>
<dbReference type="GO" id="GO:0005975">
    <property type="term" value="P:carbohydrate metabolic process"/>
    <property type="evidence" value="ECO:0007669"/>
    <property type="project" value="InterPro"/>
</dbReference>
<dbReference type="Gene3D" id="3.40.50.1360">
    <property type="match status" value="1"/>
</dbReference>
<keyword evidence="5" id="KW-1185">Reference proteome</keyword>
<evidence type="ECO:0000256" key="2">
    <source>
        <dbReference type="ARBA" id="ARBA00023277"/>
    </source>
</evidence>
<reference evidence="4" key="2">
    <citation type="submission" date="2020-09" db="EMBL/GenBank/DDBJ databases">
        <authorList>
            <person name="Sun Q."/>
            <person name="Ohkuma M."/>
        </authorList>
    </citation>
    <scope>NUCLEOTIDE SEQUENCE</scope>
    <source>
        <strain evidence="4">JCM 3346</strain>
    </source>
</reference>
<dbReference type="GO" id="GO:0042802">
    <property type="term" value="F:identical protein binding"/>
    <property type="evidence" value="ECO:0007669"/>
    <property type="project" value="TreeGrafter"/>
</dbReference>
<protein>
    <submittedName>
        <fullName evidence="4">Glucosamine-6-phosphate deaminase</fullName>
    </submittedName>
</protein>
<dbReference type="InterPro" id="IPR004547">
    <property type="entry name" value="Glucosamine6P_isomerase"/>
</dbReference>
<evidence type="ECO:0000313" key="5">
    <source>
        <dbReference type="Proteomes" id="UP000610303"/>
    </source>
</evidence>
<dbReference type="InterPro" id="IPR037171">
    <property type="entry name" value="NagB/RpiA_transferase-like"/>
</dbReference>
<comment type="caution">
    <text evidence="4">The sequence shown here is derived from an EMBL/GenBank/DDBJ whole genome shotgun (WGS) entry which is preliminary data.</text>
</comment>